<feature type="binding site" evidence="13">
    <location>
        <position position="464"/>
    </location>
    <ligand>
        <name>Zn(2+)</name>
        <dbReference type="ChEBI" id="CHEBI:29105"/>
        <note>catalytic</note>
    </ligand>
</feature>
<dbReference type="InterPro" id="IPR002320">
    <property type="entry name" value="Thr-tRNA-ligase_IIa"/>
</dbReference>
<dbReference type="Gene3D" id="3.30.930.10">
    <property type="entry name" value="Bira Bifunctional Protein, Domain 2"/>
    <property type="match status" value="1"/>
</dbReference>
<keyword evidence="5 13" id="KW-0479">Metal-binding</keyword>
<dbReference type="InterPro" id="IPR045864">
    <property type="entry name" value="aa-tRNA-synth_II/BPL/LPL"/>
</dbReference>
<dbReference type="RefSeq" id="WP_338179813.1">
    <property type="nucleotide sequence ID" value="NZ_JAEKNQ010000038.1"/>
</dbReference>
<dbReference type="InterPro" id="IPR033728">
    <property type="entry name" value="ThrRS_core"/>
</dbReference>
<dbReference type="CDD" id="cd00771">
    <property type="entry name" value="ThrRS_core"/>
    <property type="match status" value="1"/>
</dbReference>
<dbReference type="SMART" id="SM00863">
    <property type="entry name" value="tRNA_SAD"/>
    <property type="match status" value="1"/>
</dbReference>
<dbReference type="GO" id="GO:0005737">
    <property type="term" value="C:cytoplasm"/>
    <property type="evidence" value="ECO:0007669"/>
    <property type="project" value="UniProtKB-SubCell"/>
</dbReference>
<reference evidence="15 16" key="1">
    <citation type="submission" date="2020-10" db="EMBL/GenBank/DDBJ databases">
        <title>Ca. Dormibacterota MAGs.</title>
        <authorList>
            <person name="Montgomery K."/>
        </authorList>
    </citation>
    <scope>NUCLEOTIDE SEQUENCE [LARGE SCALE GENOMIC DNA]</scope>
    <source>
        <strain evidence="15">SC8811_S16_3</strain>
    </source>
</reference>
<evidence type="ECO:0000256" key="11">
    <source>
        <dbReference type="ARBA" id="ARBA00023146"/>
    </source>
</evidence>
<evidence type="ECO:0000256" key="10">
    <source>
        <dbReference type="ARBA" id="ARBA00022917"/>
    </source>
</evidence>
<dbReference type="Proteomes" id="UP000620075">
    <property type="component" value="Unassembled WGS sequence"/>
</dbReference>
<comment type="caution">
    <text evidence="15">The sequence shown here is derived from an EMBL/GenBank/DDBJ whole genome shotgun (WGS) entry which is preliminary data.</text>
</comment>
<dbReference type="AlphaFoldDB" id="A0A934KHE1"/>
<dbReference type="GO" id="GO:0046872">
    <property type="term" value="F:metal ion binding"/>
    <property type="evidence" value="ECO:0007669"/>
    <property type="project" value="UniProtKB-KW"/>
</dbReference>
<dbReference type="GO" id="GO:0005524">
    <property type="term" value="F:ATP binding"/>
    <property type="evidence" value="ECO:0007669"/>
    <property type="project" value="UniProtKB-UniRule"/>
</dbReference>
<dbReference type="Gene3D" id="3.30.54.20">
    <property type="match status" value="1"/>
</dbReference>
<evidence type="ECO:0000313" key="15">
    <source>
        <dbReference type="EMBL" id="MBJ7603571.1"/>
    </source>
</evidence>
<dbReference type="PRINTS" id="PR01047">
    <property type="entry name" value="TRNASYNTHTHR"/>
</dbReference>
<evidence type="ECO:0000256" key="9">
    <source>
        <dbReference type="ARBA" id="ARBA00022884"/>
    </source>
</evidence>
<comment type="caution">
    <text evidence="13">Lacks conserved residue(s) required for the propagation of feature annotation.</text>
</comment>
<dbReference type="FunFam" id="3.30.54.20:FF:000002">
    <property type="entry name" value="Threonine--tRNA ligase"/>
    <property type="match status" value="1"/>
</dbReference>
<feature type="binding site" evidence="13">
    <location>
        <position position="284"/>
    </location>
    <ligand>
        <name>Zn(2+)</name>
        <dbReference type="ChEBI" id="CHEBI:29105"/>
        <note>catalytic</note>
    </ligand>
</feature>
<protein>
    <recommendedName>
        <fullName evidence="13">Threonine--tRNA ligase</fullName>
        <ecNumber evidence="13">6.1.1.3</ecNumber>
    </recommendedName>
    <alternativeName>
        <fullName evidence="13">Threonyl-tRNA synthetase</fullName>
        <shortName evidence="13">ThrRS</shortName>
    </alternativeName>
</protein>
<dbReference type="SUPFAM" id="SSF55681">
    <property type="entry name" value="Class II aaRS and biotin synthetases"/>
    <property type="match status" value="1"/>
</dbReference>
<evidence type="ECO:0000256" key="5">
    <source>
        <dbReference type="ARBA" id="ARBA00022723"/>
    </source>
</evidence>
<feature type="binding site" evidence="13">
    <location>
        <position position="335"/>
    </location>
    <ligand>
        <name>Zn(2+)</name>
        <dbReference type="ChEBI" id="CHEBI:29105"/>
        <note>catalytic</note>
    </ligand>
</feature>
<keyword evidence="3 13" id="KW-0820">tRNA-binding</keyword>
<dbReference type="NCBIfam" id="TIGR00418">
    <property type="entry name" value="thrS"/>
    <property type="match status" value="1"/>
</dbReference>
<evidence type="ECO:0000259" key="14">
    <source>
        <dbReference type="PROSITE" id="PS50862"/>
    </source>
</evidence>
<keyword evidence="7 13" id="KW-0862">Zinc</keyword>
<organism evidence="15 16">
    <name type="scientific">Candidatus Dormiibacter inghamiae</name>
    <dbReference type="NCBI Taxonomy" id="3127013"/>
    <lineage>
        <taxon>Bacteria</taxon>
        <taxon>Bacillati</taxon>
        <taxon>Candidatus Dormiibacterota</taxon>
        <taxon>Candidatus Dormibacteria</taxon>
        <taxon>Candidatus Dormibacterales</taxon>
        <taxon>Candidatus Dormibacteraceae</taxon>
        <taxon>Candidatus Dormiibacter</taxon>
    </lineage>
</organism>
<dbReference type="GO" id="GO:0000049">
    <property type="term" value="F:tRNA binding"/>
    <property type="evidence" value="ECO:0007669"/>
    <property type="project" value="UniProtKB-KW"/>
</dbReference>
<dbReference type="PROSITE" id="PS50862">
    <property type="entry name" value="AA_TRNA_LIGASE_II"/>
    <property type="match status" value="1"/>
</dbReference>
<evidence type="ECO:0000256" key="1">
    <source>
        <dbReference type="ARBA" id="ARBA00008226"/>
    </source>
</evidence>
<keyword evidence="6 13" id="KW-0547">Nucleotide-binding</keyword>
<keyword evidence="11 13" id="KW-0030">Aminoacyl-tRNA synthetase</keyword>
<dbReference type="GO" id="GO:0004829">
    <property type="term" value="F:threonine-tRNA ligase activity"/>
    <property type="evidence" value="ECO:0007669"/>
    <property type="project" value="UniProtKB-UniRule"/>
</dbReference>
<dbReference type="InterPro" id="IPR047246">
    <property type="entry name" value="ThrRS_anticodon"/>
</dbReference>
<dbReference type="FunFam" id="3.30.930.10:FF:000002">
    <property type="entry name" value="Threonine--tRNA ligase"/>
    <property type="match status" value="1"/>
</dbReference>
<dbReference type="Pfam" id="PF03129">
    <property type="entry name" value="HGTP_anticodon"/>
    <property type="match status" value="1"/>
</dbReference>
<feature type="domain" description="Aminoacyl-transfer RNA synthetases class-II family profile" evidence="14">
    <location>
        <begin position="205"/>
        <end position="487"/>
    </location>
</feature>
<dbReference type="HAMAP" id="MF_00184">
    <property type="entry name" value="Thr_tRNA_synth"/>
    <property type="match status" value="1"/>
</dbReference>
<evidence type="ECO:0000256" key="2">
    <source>
        <dbReference type="ARBA" id="ARBA00022490"/>
    </source>
</evidence>
<sequence>MVSAAEELELRSEPLYVLRHSTAHLLAAAVTQLWPGTKYTIGPPVENGFYYDFLFPDAVREGDLRRIEKKMEELVRRNLSYEQVVLSREQAIERFRALGQDFKLEILAGEAAADQEISCYATGEFFDLCRGPHVDSTRRLANFKLTRVSGAYWRGDEKNAQLTRIYGTAWPDRESLDDYLAALAEAEKRDHKRLGPQLKLFRLDERTGQGMVIWLPHGATVRRELERWIVDEELARGYQHVVTPVVAKLDLFRQSGHYQKFQETMFPPMRTPDGDELELRPMNCPHHILVYEAEPRSYRDLPLRIAEIGNMYRWEKSGELMGMIRVRSIALNDAHIFCTPDQLQEELRGAIELAQYFMRTLGVQIHRYRLSIRDDQAAKWVGADEQWRHAESALAEALDASGERYEVGRGEAAFYGPKLDFQILDAQRREFTNNTVQVDFQLPLRFGLEYIAADGSRQTPIMVHRGALGALERFTAYLIEHYAGAFPTWLAPVQVGVLPITDAHVPYAKQVAERLRREHLRVEVDARPERVGKKIAEGRNQRLPYLAVVGEREVESGSVQIRDRAGEQSNEELEPFVERVATEVRQKRL</sequence>
<accession>A0A934KHE1</accession>
<dbReference type="SUPFAM" id="SSF52954">
    <property type="entry name" value="Class II aaRS ABD-related"/>
    <property type="match status" value="1"/>
</dbReference>
<comment type="cofactor">
    <cofactor evidence="13">
        <name>Zn(2+)</name>
        <dbReference type="ChEBI" id="CHEBI:29105"/>
    </cofactor>
    <text evidence="13">Binds 1 zinc ion per subunit.</text>
</comment>
<keyword evidence="10 13" id="KW-0648">Protein biosynthesis</keyword>
<dbReference type="Pfam" id="PF07973">
    <property type="entry name" value="tRNA_SAD"/>
    <property type="match status" value="1"/>
</dbReference>
<keyword evidence="8 13" id="KW-0067">ATP-binding</keyword>
<dbReference type="InterPro" id="IPR012947">
    <property type="entry name" value="tRNA_SAD"/>
</dbReference>
<evidence type="ECO:0000256" key="8">
    <source>
        <dbReference type="ARBA" id="ARBA00022840"/>
    </source>
</evidence>
<dbReference type="Pfam" id="PF00587">
    <property type="entry name" value="tRNA-synt_2b"/>
    <property type="match status" value="1"/>
</dbReference>
<proteinExistence type="inferred from homology"/>
<dbReference type="FunFam" id="3.30.980.10:FF:000005">
    <property type="entry name" value="Threonyl-tRNA synthetase, mitochondrial"/>
    <property type="match status" value="1"/>
</dbReference>
<dbReference type="EMBL" id="JAEKNQ010000038">
    <property type="protein sequence ID" value="MBJ7603571.1"/>
    <property type="molecule type" value="Genomic_DNA"/>
</dbReference>
<dbReference type="FunFam" id="3.40.50.800:FF:000001">
    <property type="entry name" value="Threonine--tRNA ligase"/>
    <property type="match status" value="1"/>
</dbReference>
<dbReference type="InterPro" id="IPR004154">
    <property type="entry name" value="Anticodon-bd"/>
</dbReference>
<dbReference type="InterPro" id="IPR036621">
    <property type="entry name" value="Anticodon-bd_dom_sf"/>
</dbReference>
<dbReference type="InterPro" id="IPR018163">
    <property type="entry name" value="Thr/Ala-tRNA-synth_IIc_edit"/>
</dbReference>
<dbReference type="EC" id="6.1.1.3" evidence="13"/>
<dbReference type="CDD" id="cd00860">
    <property type="entry name" value="ThrRS_anticodon"/>
    <property type="match status" value="1"/>
</dbReference>
<dbReference type="GO" id="GO:0006435">
    <property type="term" value="P:threonyl-tRNA aminoacylation"/>
    <property type="evidence" value="ECO:0007669"/>
    <property type="project" value="UniProtKB-UniRule"/>
</dbReference>
<comment type="catalytic activity">
    <reaction evidence="12 13">
        <text>tRNA(Thr) + L-threonine + ATP = L-threonyl-tRNA(Thr) + AMP + diphosphate + H(+)</text>
        <dbReference type="Rhea" id="RHEA:24624"/>
        <dbReference type="Rhea" id="RHEA-COMP:9670"/>
        <dbReference type="Rhea" id="RHEA-COMP:9704"/>
        <dbReference type="ChEBI" id="CHEBI:15378"/>
        <dbReference type="ChEBI" id="CHEBI:30616"/>
        <dbReference type="ChEBI" id="CHEBI:33019"/>
        <dbReference type="ChEBI" id="CHEBI:57926"/>
        <dbReference type="ChEBI" id="CHEBI:78442"/>
        <dbReference type="ChEBI" id="CHEBI:78534"/>
        <dbReference type="ChEBI" id="CHEBI:456215"/>
        <dbReference type="EC" id="6.1.1.3"/>
    </reaction>
</comment>
<dbReference type="InterPro" id="IPR002314">
    <property type="entry name" value="aa-tRNA-synt_IIb"/>
</dbReference>
<dbReference type="InterPro" id="IPR006195">
    <property type="entry name" value="aa-tRNA-synth_II"/>
</dbReference>
<comment type="subcellular location">
    <subcellularLocation>
        <location evidence="13">Cytoplasm</location>
    </subcellularLocation>
</comment>
<name>A0A934KHE1_9BACT</name>
<evidence type="ECO:0000256" key="13">
    <source>
        <dbReference type="HAMAP-Rule" id="MF_00184"/>
    </source>
</evidence>
<comment type="similarity">
    <text evidence="1 13">Belongs to the class-II aminoacyl-tRNA synthetase family.</text>
</comment>
<evidence type="ECO:0000256" key="12">
    <source>
        <dbReference type="ARBA" id="ARBA00049515"/>
    </source>
</evidence>
<dbReference type="Gene3D" id="3.40.50.800">
    <property type="entry name" value="Anticodon-binding domain"/>
    <property type="match status" value="1"/>
</dbReference>
<dbReference type="SUPFAM" id="SSF55186">
    <property type="entry name" value="ThrRS/AlaRS common domain"/>
    <property type="match status" value="1"/>
</dbReference>
<keyword evidence="9 13" id="KW-0694">RNA-binding</keyword>
<dbReference type="PANTHER" id="PTHR11451">
    <property type="entry name" value="THREONINE-TRNA LIGASE"/>
    <property type="match status" value="1"/>
</dbReference>
<keyword evidence="4 13" id="KW-0436">Ligase</keyword>
<evidence type="ECO:0000256" key="6">
    <source>
        <dbReference type="ARBA" id="ARBA00022741"/>
    </source>
</evidence>
<gene>
    <name evidence="13 15" type="primary">thrS</name>
    <name evidence="15" type="ORF">JF888_10340</name>
</gene>
<keyword evidence="2 13" id="KW-0963">Cytoplasm</keyword>
<evidence type="ECO:0000256" key="7">
    <source>
        <dbReference type="ARBA" id="ARBA00022833"/>
    </source>
</evidence>
<evidence type="ECO:0000256" key="4">
    <source>
        <dbReference type="ARBA" id="ARBA00022598"/>
    </source>
</evidence>
<dbReference type="Gene3D" id="3.30.980.10">
    <property type="entry name" value="Threonyl-trna Synthetase, Chain A, domain 2"/>
    <property type="match status" value="1"/>
</dbReference>
<evidence type="ECO:0000313" key="16">
    <source>
        <dbReference type="Proteomes" id="UP000620075"/>
    </source>
</evidence>
<comment type="subunit">
    <text evidence="13">Homodimer.</text>
</comment>
<dbReference type="PANTHER" id="PTHR11451:SF56">
    <property type="entry name" value="THREONINE--TRNA LIGASE 1"/>
    <property type="match status" value="1"/>
</dbReference>
<evidence type="ECO:0000256" key="3">
    <source>
        <dbReference type="ARBA" id="ARBA00022555"/>
    </source>
</evidence>